<reference evidence="1 2" key="1">
    <citation type="journal article" date="2015" name="Genome Biol. Evol.">
        <title>Comparative Genomics of a Bacterivorous Green Alga Reveals Evolutionary Causalities and Consequences of Phago-Mixotrophic Mode of Nutrition.</title>
        <authorList>
            <person name="Burns J.A."/>
            <person name="Paasch A."/>
            <person name="Narechania A."/>
            <person name="Kim E."/>
        </authorList>
    </citation>
    <scope>NUCLEOTIDE SEQUENCE [LARGE SCALE GENOMIC DNA]</scope>
    <source>
        <strain evidence="1 2">PLY_AMNH</strain>
    </source>
</reference>
<comment type="caution">
    <text evidence="1">The sequence shown here is derived from an EMBL/GenBank/DDBJ whole genome shotgun (WGS) entry which is preliminary data.</text>
</comment>
<gene>
    <name evidence="1" type="ORF">CYMTET_21615</name>
</gene>
<evidence type="ECO:0000313" key="1">
    <source>
        <dbReference type="EMBL" id="KAK3269963.1"/>
    </source>
</evidence>
<name>A0AAE0G266_9CHLO</name>
<accession>A0AAE0G266</accession>
<sequence>MAPSYWEKVCESQVKVSIHLTDNIDFRMCGHSKEALFWRHRNVPPLTNPNSVNGCCCTPGAVVAKNRVSELAIPGQFAHVLGFAQVWGAFVKELEKVAETKESQESCLSLCCDGRGVETSFAKINKAIVSQWKAEFEKYGIAMADYDFSDFYAFNTSTKAGIQHFVVNGIELVGTSTPPLMAPVSMAPQSQSMNQQQGQPAYGTQQRSFPATMPPGVQPGQPLTVATPEGTHVTVMCPEGVQPGGVFLVPY</sequence>
<dbReference type="EMBL" id="LGRX02010643">
    <property type="protein sequence ID" value="KAK3269963.1"/>
    <property type="molecule type" value="Genomic_DNA"/>
</dbReference>
<proteinExistence type="predicted"/>
<evidence type="ECO:0000313" key="2">
    <source>
        <dbReference type="Proteomes" id="UP001190700"/>
    </source>
</evidence>
<dbReference type="AlphaFoldDB" id="A0AAE0G266"/>
<dbReference type="Proteomes" id="UP001190700">
    <property type="component" value="Unassembled WGS sequence"/>
</dbReference>
<keyword evidence="2" id="KW-1185">Reference proteome</keyword>
<organism evidence="1 2">
    <name type="scientific">Cymbomonas tetramitiformis</name>
    <dbReference type="NCBI Taxonomy" id="36881"/>
    <lineage>
        <taxon>Eukaryota</taxon>
        <taxon>Viridiplantae</taxon>
        <taxon>Chlorophyta</taxon>
        <taxon>Pyramimonadophyceae</taxon>
        <taxon>Pyramimonadales</taxon>
        <taxon>Pyramimonadaceae</taxon>
        <taxon>Cymbomonas</taxon>
    </lineage>
</organism>
<protein>
    <submittedName>
        <fullName evidence="1">Uncharacterized protein</fullName>
    </submittedName>
</protein>